<evidence type="ECO:0000313" key="1">
    <source>
        <dbReference type="EMBL" id="MCE3215702.1"/>
    </source>
</evidence>
<dbReference type="EMBL" id="JACEIK010011477">
    <property type="protein sequence ID" value="MCE3215702.1"/>
    <property type="molecule type" value="Genomic_DNA"/>
</dbReference>
<protein>
    <submittedName>
        <fullName evidence="1">Uncharacterized protein</fullName>
    </submittedName>
</protein>
<dbReference type="Proteomes" id="UP000823775">
    <property type="component" value="Unassembled WGS sequence"/>
</dbReference>
<keyword evidence="2" id="KW-1185">Reference proteome</keyword>
<feature type="non-terminal residue" evidence="1">
    <location>
        <position position="54"/>
    </location>
</feature>
<organism evidence="1 2">
    <name type="scientific">Datura stramonium</name>
    <name type="common">Jimsonweed</name>
    <name type="synonym">Common thornapple</name>
    <dbReference type="NCBI Taxonomy" id="4076"/>
    <lineage>
        <taxon>Eukaryota</taxon>
        <taxon>Viridiplantae</taxon>
        <taxon>Streptophyta</taxon>
        <taxon>Embryophyta</taxon>
        <taxon>Tracheophyta</taxon>
        <taxon>Spermatophyta</taxon>
        <taxon>Magnoliopsida</taxon>
        <taxon>eudicotyledons</taxon>
        <taxon>Gunneridae</taxon>
        <taxon>Pentapetalae</taxon>
        <taxon>asterids</taxon>
        <taxon>lamiids</taxon>
        <taxon>Solanales</taxon>
        <taxon>Solanaceae</taxon>
        <taxon>Solanoideae</taxon>
        <taxon>Datureae</taxon>
        <taxon>Datura</taxon>
    </lineage>
</organism>
<sequence>MATFKATVYYGRMENECKSTILGRFLKKRPKIDQMRSNFKELFAISVSIKIGAY</sequence>
<name>A0ABS8WS07_DATST</name>
<reference evidence="1 2" key="1">
    <citation type="journal article" date="2021" name="BMC Genomics">
        <title>Datura genome reveals duplications of psychoactive alkaloid biosynthetic genes and high mutation rate following tissue culture.</title>
        <authorList>
            <person name="Rajewski A."/>
            <person name="Carter-House D."/>
            <person name="Stajich J."/>
            <person name="Litt A."/>
        </authorList>
    </citation>
    <scope>NUCLEOTIDE SEQUENCE [LARGE SCALE GENOMIC DNA]</scope>
    <source>
        <strain evidence="1">AR-01</strain>
    </source>
</reference>
<proteinExistence type="predicted"/>
<gene>
    <name evidence="1" type="ORF">HAX54_003236</name>
</gene>
<evidence type="ECO:0000313" key="2">
    <source>
        <dbReference type="Proteomes" id="UP000823775"/>
    </source>
</evidence>
<comment type="caution">
    <text evidence="1">The sequence shown here is derived from an EMBL/GenBank/DDBJ whole genome shotgun (WGS) entry which is preliminary data.</text>
</comment>
<accession>A0ABS8WS07</accession>